<comment type="caution">
    <text evidence="1">The sequence shown here is derived from an EMBL/GenBank/DDBJ whole genome shotgun (WGS) entry which is preliminary data.</text>
</comment>
<accession>A0A3E3DI77</accession>
<dbReference type="Proteomes" id="UP000261023">
    <property type="component" value="Unassembled WGS sequence"/>
</dbReference>
<dbReference type="AlphaFoldDB" id="A0A3E3DI77"/>
<sequence length="304" mass="35210">MEAKQTETERLIYDSKEYLKRNHFGEYTLLYILNKDRVKGSPYQYAAVASTDEARLFFNVYAKEDQPDIYRIGMCSTDDDLFYDLEFDDCTIAAMTIEGHYDTWEELADTPLEEITYLGGLETYLEYCRENNITKESIQKAVGLEVCDIMERLDKNKSIPLQGMDEEYQQLQKVVDTILNGTDERDLRLAQDMLNGIWSIDQKEPILKRTDLQQAACDICILVRDHMPEVWAEKLQSGDTEVDLAKETYGRLATLYGRKTEAQFLRNAEMGELPETARKKISEILAVLKKYENKDKKPLSGHSR</sequence>
<proteinExistence type="predicted"/>
<evidence type="ECO:0000313" key="1">
    <source>
        <dbReference type="EMBL" id="RGD68994.1"/>
    </source>
</evidence>
<dbReference type="RefSeq" id="WP_006567806.1">
    <property type="nucleotide sequence ID" value="NZ_QTJW01000013.1"/>
</dbReference>
<organism evidence="1 2">
    <name type="scientific">Hungatella hathewayi</name>
    <dbReference type="NCBI Taxonomy" id="154046"/>
    <lineage>
        <taxon>Bacteria</taxon>
        <taxon>Bacillati</taxon>
        <taxon>Bacillota</taxon>
        <taxon>Clostridia</taxon>
        <taxon>Lachnospirales</taxon>
        <taxon>Lachnospiraceae</taxon>
        <taxon>Hungatella</taxon>
    </lineage>
</organism>
<dbReference type="EMBL" id="QTJW01000013">
    <property type="protein sequence ID" value="RGD68994.1"/>
    <property type="molecule type" value="Genomic_DNA"/>
</dbReference>
<reference evidence="1 2" key="1">
    <citation type="submission" date="2018-08" db="EMBL/GenBank/DDBJ databases">
        <title>A genome reference for cultivated species of the human gut microbiota.</title>
        <authorList>
            <person name="Zou Y."/>
            <person name="Xue W."/>
            <person name="Luo G."/>
        </authorList>
    </citation>
    <scope>NUCLEOTIDE SEQUENCE [LARGE SCALE GENOMIC DNA]</scope>
    <source>
        <strain evidence="1 2">AF19-13AC</strain>
    </source>
</reference>
<name>A0A3E3DI77_9FIRM</name>
<dbReference type="OrthoDB" id="1645189at2"/>
<protein>
    <submittedName>
        <fullName evidence="1">Uncharacterized protein</fullName>
    </submittedName>
</protein>
<gene>
    <name evidence="1" type="ORF">DWX31_19685</name>
</gene>
<evidence type="ECO:0000313" key="2">
    <source>
        <dbReference type="Proteomes" id="UP000261023"/>
    </source>
</evidence>